<keyword evidence="2" id="KW-1133">Transmembrane helix</keyword>
<name>A0A5C3KIJ7_COPMA</name>
<protein>
    <submittedName>
        <fullName evidence="3">Uncharacterized protein</fullName>
    </submittedName>
</protein>
<feature type="transmembrane region" description="Helical" evidence="2">
    <location>
        <begin position="307"/>
        <end position="328"/>
    </location>
</feature>
<proteinExistence type="predicted"/>
<evidence type="ECO:0000313" key="4">
    <source>
        <dbReference type="Proteomes" id="UP000307440"/>
    </source>
</evidence>
<reference evidence="3 4" key="1">
    <citation type="journal article" date="2019" name="Nat. Ecol. Evol.">
        <title>Megaphylogeny resolves global patterns of mushroom evolution.</title>
        <authorList>
            <person name="Varga T."/>
            <person name="Krizsan K."/>
            <person name="Foldi C."/>
            <person name="Dima B."/>
            <person name="Sanchez-Garcia M."/>
            <person name="Sanchez-Ramirez S."/>
            <person name="Szollosi G.J."/>
            <person name="Szarkandi J.G."/>
            <person name="Papp V."/>
            <person name="Albert L."/>
            <person name="Andreopoulos W."/>
            <person name="Angelini C."/>
            <person name="Antonin V."/>
            <person name="Barry K.W."/>
            <person name="Bougher N.L."/>
            <person name="Buchanan P."/>
            <person name="Buyck B."/>
            <person name="Bense V."/>
            <person name="Catcheside P."/>
            <person name="Chovatia M."/>
            <person name="Cooper J."/>
            <person name="Damon W."/>
            <person name="Desjardin D."/>
            <person name="Finy P."/>
            <person name="Geml J."/>
            <person name="Haridas S."/>
            <person name="Hughes K."/>
            <person name="Justo A."/>
            <person name="Karasinski D."/>
            <person name="Kautmanova I."/>
            <person name="Kiss B."/>
            <person name="Kocsube S."/>
            <person name="Kotiranta H."/>
            <person name="LaButti K.M."/>
            <person name="Lechner B.E."/>
            <person name="Liimatainen K."/>
            <person name="Lipzen A."/>
            <person name="Lukacs Z."/>
            <person name="Mihaltcheva S."/>
            <person name="Morgado L.N."/>
            <person name="Niskanen T."/>
            <person name="Noordeloos M.E."/>
            <person name="Ohm R.A."/>
            <person name="Ortiz-Santana B."/>
            <person name="Ovrebo C."/>
            <person name="Racz N."/>
            <person name="Riley R."/>
            <person name="Savchenko A."/>
            <person name="Shiryaev A."/>
            <person name="Soop K."/>
            <person name="Spirin V."/>
            <person name="Szebenyi C."/>
            <person name="Tomsovsky M."/>
            <person name="Tulloss R.E."/>
            <person name="Uehling J."/>
            <person name="Grigoriev I.V."/>
            <person name="Vagvolgyi C."/>
            <person name="Papp T."/>
            <person name="Martin F.M."/>
            <person name="Miettinen O."/>
            <person name="Hibbett D.S."/>
            <person name="Nagy L.G."/>
        </authorList>
    </citation>
    <scope>NUCLEOTIDE SEQUENCE [LARGE SCALE GENOMIC DNA]</scope>
    <source>
        <strain evidence="3 4">CBS 121175</strain>
    </source>
</reference>
<keyword evidence="2" id="KW-0812">Transmembrane</keyword>
<keyword evidence="2" id="KW-0472">Membrane</keyword>
<evidence type="ECO:0000256" key="1">
    <source>
        <dbReference type="SAM" id="MobiDB-lite"/>
    </source>
</evidence>
<evidence type="ECO:0000256" key="2">
    <source>
        <dbReference type="SAM" id="Phobius"/>
    </source>
</evidence>
<feature type="region of interest" description="Disordered" evidence="1">
    <location>
        <begin position="40"/>
        <end position="81"/>
    </location>
</feature>
<organism evidence="3 4">
    <name type="scientific">Coprinopsis marcescibilis</name>
    <name type="common">Agaric fungus</name>
    <name type="synonym">Psathyrella marcescibilis</name>
    <dbReference type="NCBI Taxonomy" id="230819"/>
    <lineage>
        <taxon>Eukaryota</taxon>
        <taxon>Fungi</taxon>
        <taxon>Dikarya</taxon>
        <taxon>Basidiomycota</taxon>
        <taxon>Agaricomycotina</taxon>
        <taxon>Agaricomycetes</taxon>
        <taxon>Agaricomycetidae</taxon>
        <taxon>Agaricales</taxon>
        <taxon>Agaricineae</taxon>
        <taxon>Psathyrellaceae</taxon>
        <taxon>Coprinopsis</taxon>
    </lineage>
</organism>
<sequence length="386" mass="42015">MFSIAASYQSSVTVRTAPWMKDRTRRRACPTSSTFASLPSTLKSTTQSPSLVSVSDFPNNDIKGKRKRVDEDAGNSKRQRLENGIQATFAVATWLPPAPTVAKRKRTPCEGDLASEEALTASPSKKAKTSLSPPRPDIYTPTASQNAELGGADCPGAELGTHEGYSSGTPAARSDDSETQVQLTPIPALSPDSVRDSSLDEEPGCTDSPPPSEPTRNDKHEEQIPTEATRSTTRGVTTTLVVSTLSSSSSLPNVDPNSPPLVVGSVSLLDTVPPSPPGTERERRIQSCKVDYTDVGREDRRGRDYRVLALVSVLLFYLWGCYSFPFRFPCFMFPPSSSPFLAFPWSICRSLCRCISVSPFEISFPCSFSRSRPYSHPCPTIFPLIH</sequence>
<dbReference type="EMBL" id="ML210328">
    <property type="protein sequence ID" value="TFK19705.1"/>
    <property type="molecule type" value="Genomic_DNA"/>
</dbReference>
<dbReference type="Proteomes" id="UP000307440">
    <property type="component" value="Unassembled WGS sequence"/>
</dbReference>
<keyword evidence="4" id="KW-1185">Reference proteome</keyword>
<feature type="region of interest" description="Disordered" evidence="1">
    <location>
        <begin position="115"/>
        <end position="237"/>
    </location>
</feature>
<dbReference type="AlphaFoldDB" id="A0A5C3KIJ7"/>
<evidence type="ECO:0000313" key="3">
    <source>
        <dbReference type="EMBL" id="TFK19705.1"/>
    </source>
</evidence>
<feature type="compositionally biased region" description="Basic and acidic residues" evidence="1">
    <location>
        <begin position="68"/>
        <end position="81"/>
    </location>
</feature>
<gene>
    <name evidence="3" type="ORF">FA15DRAFT_163524</name>
</gene>
<accession>A0A5C3KIJ7</accession>
<feature type="compositionally biased region" description="Polar residues" evidence="1">
    <location>
        <begin position="40"/>
        <end position="58"/>
    </location>
</feature>